<keyword evidence="2" id="KW-0472">Membrane</keyword>
<name>A0A0G4FE35_9ALVE</name>
<evidence type="ECO:0000313" key="3">
    <source>
        <dbReference type="EMBL" id="CEM11135.1"/>
    </source>
</evidence>
<organism evidence="3">
    <name type="scientific">Chromera velia CCMP2878</name>
    <dbReference type="NCBI Taxonomy" id="1169474"/>
    <lineage>
        <taxon>Eukaryota</taxon>
        <taxon>Sar</taxon>
        <taxon>Alveolata</taxon>
        <taxon>Colpodellida</taxon>
        <taxon>Chromeraceae</taxon>
        <taxon>Chromera</taxon>
    </lineage>
</organism>
<protein>
    <recommendedName>
        <fullName evidence="4">Transmembrane protein</fullName>
    </recommendedName>
</protein>
<feature type="region of interest" description="Disordered" evidence="1">
    <location>
        <begin position="208"/>
        <end position="227"/>
    </location>
</feature>
<sequence>MLSLCKNQVLTSVLQQQIEIRQREMDWYSSNYWTMANQAAIIAGFAFTQLTTELPETAYQNFLVEVLYLGTTAIAMGMELSVLITTTFATIWAPGLALKGPKGNKAMNLAVENLKAVQNHVFSFFVVGILFFHTSNIFLLWCVFDTLTAVCGTVTLGLLGVAMVWYIASLTYRLRVEVSDAVEGRINVLGHLDNVEDIDEILEERRQGRGQQQQAARSSHETAPLLR</sequence>
<evidence type="ECO:0008006" key="4">
    <source>
        <dbReference type="Google" id="ProtNLM"/>
    </source>
</evidence>
<keyword evidence="2" id="KW-1133">Transmembrane helix</keyword>
<gene>
    <name evidence="3" type="ORF">Cvel_16438</name>
</gene>
<accession>A0A0G4FE35</accession>
<dbReference type="AlphaFoldDB" id="A0A0G4FE35"/>
<keyword evidence="2" id="KW-0812">Transmembrane</keyword>
<feature type="transmembrane region" description="Helical" evidence="2">
    <location>
        <begin position="147"/>
        <end position="168"/>
    </location>
</feature>
<dbReference type="PhylomeDB" id="A0A0G4FE35"/>
<feature type="transmembrane region" description="Helical" evidence="2">
    <location>
        <begin position="119"/>
        <end position="141"/>
    </location>
</feature>
<feature type="transmembrane region" description="Helical" evidence="2">
    <location>
        <begin position="30"/>
        <end position="47"/>
    </location>
</feature>
<dbReference type="VEuPathDB" id="CryptoDB:Cvel_16438"/>
<evidence type="ECO:0000256" key="1">
    <source>
        <dbReference type="SAM" id="MobiDB-lite"/>
    </source>
</evidence>
<dbReference type="EMBL" id="CDMZ01000294">
    <property type="protein sequence ID" value="CEM11135.1"/>
    <property type="molecule type" value="Genomic_DNA"/>
</dbReference>
<reference evidence="3" key="1">
    <citation type="submission" date="2014-11" db="EMBL/GenBank/DDBJ databases">
        <authorList>
            <person name="Otto D Thomas"/>
            <person name="Naeem Raeece"/>
        </authorList>
    </citation>
    <scope>NUCLEOTIDE SEQUENCE</scope>
</reference>
<evidence type="ECO:0000256" key="2">
    <source>
        <dbReference type="SAM" id="Phobius"/>
    </source>
</evidence>
<feature type="transmembrane region" description="Helical" evidence="2">
    <location>
        <begin position="67"/>
        <end position="98"/>
    </location>
</feature>
<proteinExistence type="predicted"/>